<gene>
    <name evidence="2" type="ORF">CPB83DRAFT_144852</name>
</gene>
<dbReference type="Proteomes" id="UP000807306">
    <property type="component" value="Unassembled WGS sequence"/>
</dbReference>
<dbReference type="EMBL" id="MU157837">
    <property type="protein sequence ID" value="KAF9530909.1"/>
    <property type="molecule type" value="Genomic_DNA"/>
</dbReference>
<reference evidence="2" key="1">
    <citation type="submission" date="2020-11" db="EMBL/GenBank/DDBJ databases">
        <authorList>
            <consortium name="DOE Joint Genome Institute"/>
            <person name="Ahrendt S."/>
            <person name="Riley R."/>
            <person name="Andreopoulos W."/>
            <person name="Labutti K."/>
            <person name="Pangilinan J."/>
            <person name="Ruiz-Duenas F.J."/>
            <person name="Barrasa J.M."/>
            <person name="Sanchez-Garcia M."/>
            <person name="Camarero S."/>
            <person name="Miyauchi S."/>
            <person name="Serrano A."/>
            <person name="Linde D."/>
            <person name="Babiker R."/>
            <person name="Drula E."/>
            <person name="Ayuso-Fernandez I."/>
            <person name="Pacheco R."/>
            <person name="Padilla G."/>
            <person name="Ferreira P."/>
            <person name="Barriuso J."/>
            <person name="Kellner H."/>
            <person name="Castanera R."/>
            <person name="Alfaro M."/>
            <person name="Ramirez L."/>
            <person name="Pisabarro A.G."/>
            <person name="Kuo A."/>
            <person name="Tritt A."/>
            <person name="Lipzen A."/>
            <person name="He G."/>
            <person name="Yan M."/>
            <person name="Ng V."/>
            <person name="Cullen D."/>
            <person name="Martin F."/>
            <person name="Rosso M.-N."/>
            <person name="Henrissat B."/>
            <person name="Hibbett D."/>
            <person name="Martinez A.T."/>
            <person name="Grigoriev I.V."/>
        </authorList>
    </citation>
    <scope>NUCLEOTIDE SEQUENCE</scope>
    <source>
        <strain evidence="2">CBS 506.95</strain>
    </source>
</reference>
<sequence length="123" mass="13040">MPVMGAGAWCALMGLGASIFLRQTVDIGWKSPTFQERLDNSSRNFGSIASLQLRVLLCWPATMALWAYSCVTLSLAIVLTLGFFKINPSDSASAALEVIFGAIGTVFGAFATAQSLRAASVFV</sequence>
<feature type="transmembrane region" description="Helical" evidence="1">
    <location>
        <begin position="63"/>
        <end position="84"/>
    </location>
</feature>
<keyword evidence="1" id="KW-0472">Membrane</keyword>
<dbReference type="AlphaFoldDB" id="A0A9P6EL48"/>
<name>A0A9P6EL48_9AGAR</name>
<evidence type="ECO:0000313" key="2">
    <source>
        <dbReference type="EMBL" id="KAF9530909.1"/>
    </source>
</evidence>
<keyword evidence="1" id="KW-1133">Transmembrane helix</keyword>
<evidence type="ECO:0000256" key="1">
    <source>
        <dbReference type="SAM" id="Phobius"/>
    </source>
</evidence>
<feature type="transmembrane region" description="Helical" evidence="1">
    <location>
        <begin position="96"/>
        <end position="116"/>
    </location>
</feature>
<comment type="caution">
    <text evidence="2">The sequence shown here is derived from an EMBL/GenBank/DDBJ whole genome shotgun (WGS) entry which is preliminary data.</text>
</comment>
<keyword evidence="3" id="KW-1185">Reference proteome</keyword>
<accession>A0A9P6EL48</accession>
<protein>
    <submittedName>
        <fullName evidence="2">Uncharacterized protein</fullName>
    </submittedName>
</protein>
<proteinExistence type="predicted"/>
<keyword evidence="1" id="KW-0812">Transmembrane</keyword>
<evidence type="ECO:0000313" key="3">
    <source>
        <dbReference type="Proteomes" id="UP000807306"/>
    </source>
</evidence>
<organism evidence="2 3">
    <name type="scientific">Crepidotus variabilis</name>
    <dbReference type="NCBI Taxonomy" id="179855"/>
    <lineage>
        <taxon>Eukaryota</taxon>
        <taxon>Fungi</taxon>
        <taxon>Dikarya</taxon>
        <taxon>Basidiomycota</taxon>
        <taxon>Agaricomycotina</taxon>
        <taxon>Agaricomycetes</taxon>
        <taxon>Agaricomycetidae</taxon>
        <taxon>Agaricales</taxon>
        <taxon>Agaricineae</taxon>
        <taxon>Crepidotaceae</taxon>
        <taxon>Crepidotus</taxon>
    </lineage>
</organism>